<evidence type="ECO:0000256" key="7">
    <source>
        <dbReference type="ARBA" id="ARBA00022759"/>
    </source>
</evidence>
<dbReference type="eggNOG" id="COG0610">
    <property type="taxonomic scope" value="Bacteria"/>
</dbReference>
<proteinExistence type="inferred from homology"/>
<keyword evidence="4" id="KW-0540">Nuclease</keyword>
<evidence type="ECO:0000256" key="5">
    <source>
        <dbReference type="ARBA" id="ARBA00022741"/>
    </source>
</evidence>
<evidence type="ECO:0000256" key="3">
    <source>
        <dbReference type="ARBA" id="ARBA00011296"/>
    </source>
</evidence>
<dbReference type="HOGENOM" id="CLU_005762_1_2_9"/>
<evidence type="ECO:0000256" key="6">
    <source>
        <dbReference type="ARBA" id="ARBA00022747"/>
    </source>
</evidence>
<dbReference type="InterPro" id="IPR007409">
    <property type="entry name" value="Restrct_endonuc_type1_HsdR_N"/>
</dbReference>
<dbReference type="EC" id="3.1.21.3" evidence="11"/>
<dbReference type="GO" id="GO:0009035">
    <property type="term" value="F:type I site-specific deoxyribonuclease activity"/>
    <property type="evidence" value="ECO:0007669"/>
    <property type="project" value="UniProtKB-EC"/>
</dbReference>
<dbReference type="PANTHER" id="PTHR30195:SF15">
    <property type="entry name" value="TYPE I RESTRICTION ENZYME HINDI ENDONUCLEASE SUBUNIT"/>
    <property type="match status" value="1"/>
</dbReference>
<evidence type="ECO:0000256" key="8">
    <source>
        <dbReference type="ARBA" id="ARBA00022801"/>
    </source>
</evidence>
<organism evidence="13 14">
    <name type="scientific">[Bacteroides] pectinophilus ATCC 43243</name>
    <dbReference type="NCBI Taxonomy" id="483218"/>
    <lineage>
        <taxon>Bacteria</taxon>
        <taxon>Bacillati</taxon>
        <taxon>Bacillota</taxon>
        <taxon>Clostridia</taxon>
        <taxon>Eubacteriales</taxon>
    </lineage>
</organism>
<dbReference type="InterPro" id="IPR040980">
    <property type="entry name" value="SWI2_SNF2"/>
</dbReference>
<dbReference type="SMART" id="SM00487">
    <property type="entry name" value="DEXDc"/>
    <property type="match status" value="1"/>
</dbReference>
<feature type="domain" description="Helicase ATP-binding" evidence="12">
    <location>
        <begin position="288"/>
        <end position="469"/>
    </location>
</feature>
<dbReference type="InterPro" id="IPR051268">
    <property type="entry name" value="Type-I_R_enzyme_R_subunit"/>
</dbReference>
<evidence type="ECO:0000259" key="12">
    <source>
        <dbReference type="PROSITE" id="PS51192"/>
    </source>
</evidence>
<dbReference type="Gene3D" id="3.90.1570.50">
    <property type="match status" value="1"/>
</dbReference>
<evidence type="ECO:0000256" key="4">
    <source>
        <dbReference type="ARBA" id="ARBA00022722"/>
    </source>
</evidence>
<evidence type="ECO:0000256" key="11">
    <source>
        <dbReference type="RuleBase" id="RU364115"/>
    </source>
</evidence>
<sequence>MQNTKGVNAMANFNEHALEMSIMELFKDEGYTYVSGDQIHRERTEVLLTDDLKQYLYNRYAKDGITPSEVDSVILMLRNISGTIYEANKAVFKLLCDGFILNREDRTQKDLYIELIDFDTPENNIFKAVNQFEIEGVNNQLRIPDGIVFVNGIPVVVLEFKSAVQENTTIMDAYKQLTIRYRRDIPEIFKYNAFVVISDGANNKYGSFFSPYDFFYAWRKINSDDKELDGINSLVTMIKGLFRKDRLLEVIKDFIYFPDNSDKDLKIVCRYPQFFAANKLYENIKAHLRPEGDGKGGTYFGATGCGKSYTMLFLTRMLMKSKYFSSPTILIITDRTDLDDQLSKQFVGSKKYIGDETVVSIESREKLREELQGRESGGVYLTTIQKFTEDLQLLTDRTNVICISDEAHRSQINLDQKVKITESGVQKTYGFAKYLHDSLPNATYVGFTGTPVDGTIEVFGGVVDAYTMTEAVKDGITVNLVYDGRAAKVMLNQDKVRQIEEYYAQCELEGANEHQVEESQKAVAKMEVIIGDPDRLRAVAEDFIKHYETRVAEGATVAGKAMFVCSNRNIAYDFYKIVKELRPEWTEKKICDDGVVLSEKDKKELKPMEKIKLVMTRNKDDEKDLFDMLGTKEDRKEFDRQFKIRSQTLRLPLL</sequence>
<dbReference type="InterPro" id="IPR004473">
    <property type="entry name" value="Restrct_endonuc_typeI_HsdR"/>
</dbReference>
<dbReference type="Pfam" id="PF04313">
    <property type="entry name" value="HSDR_N"/>
    <property type="match status" value="1"/>
</dbReference>
<keyword evidence="5 11" id="KW-0547">Nucleotide-binding</keyword>
<dbReference type="GO" id="GO:0005524">
    <property type="term" value="F:ATP binding"/>
    <property type="evidence" value="ECO:0007669"/>
    <property type="project" value="UniProtKB-KW"/>
</dbReference>
<dbReference type="InterPro" id="IPR027417">
    <property type="entry name" value="P-loop_NTPase"/>
</dbReference>
<keyword evidence="10 11" id="KW-0238">DNA-binding</keyword>
<dbReference type="Gene3D" id="3.40.50.300">
    <property type="entry name" value="P-loop containing nucleotide triphosphate hydrolases"/>
    <property type="match status" value="2"/>
</dbReference>
<keyword evidence="9 11" id="KW-0067">ATP-binding</keyword>
<evidence type="ECO:0000256" key="1">
    <source>
        <dbReference type="ARBA" id="ARBA00000851"/>
    </source>
</evidence>
<keyword evidence="7" id="KW-0255">Endonuclease</keyword>
<reference evidence="13 14" key="2">
    <citation type="submission" date="2008-11" db="EMBL/GenBank/DDBJ databases">
        <authorList>
            <person name="Fulton L."/>
            <person name="Clifton S."/>
            <person name="Fulton B."/>
            <person name="Xu J."/>
            <person name="Minx P."/>
            <person name="Pepin K.H."/>
            <person name="Johnson M."/>
            <person name="Bhonagiri V."/>
            <person name="Nash W.E."/>
            <person name="Mardis E.R."/>
            <person name="Wilson R.K."/>
        </authorList>
    </citation>
    <scope>NUCLEOTIDE SEQUENCE [LARGE SCALE GENOMIC DNA]</scope>
    <source>
        <strain evidence="13 14">ATCC 43243</strain>
    </source>
</reference>
<evidence type="ECO:0000313" key="13">
    <source>
        <dbReference type="EMBL" id="EEC57245.1"/>
    </source>
</evidence>
<name>B7ARP9_9FIRM</name>
<dbReference type="NCBIfam" id="TIGR00348">
    <property type="entry name" value="hsdR"/>
    <property type="match status" value="1"/>
</dbReference>
<dbReference type="PROSITE" id="PS51192">
    <property type="entry name" value="HELICASE_ATP_BIND_1"/>
    <property type="match status" value="1"/>
</dbReference>
<dbReference type="CDD" id="cd22332">
    <property type="entry name" value="HsdR_N"/>
    <property type="match status" value="1"/>
</dbReference>
<accession>B7ARP9</accession>
<comment type="similarity">
    <text evidence="2 11">Belongs to the HsdR family.</text>
</comment>
<protein>
    <recommendedName>
        <fullName evidence="11">Type I restriction enzyme endonuclease subunit</fullName>
        <shortName evidence="11">R protein</shortName>
        <ecNumber evidence="11">3.1.21.3</ecNumber>
    </recommendedName>
    <alternativeName>
        <fullName evidence="11">Type-1 restriction enzyme R protein</fullName>
    </alternativeName>
</protein>
<evidence type="ECO:0000256" key="2">
    <source>
        <dbReference type="ARBA" id="ARBA00008598"/>
    </source>
</evidence>
<comment type="catalytic activity">
    <reaction evidence="1 11">
        <text>Endonucleolytic cleavage of DNA to give random double-stranded fragments with terminal 5'-phosphates, ATP is simultaneously hydrolyzed.</text>
        <dbReference type="EC" id="3.1.21.3"/>
    </reaction>
</comment>
<dbReference type="SUPFAM" id="SSF52540">
    <property type="entry name" value="P-loop containing nucleoside triphosphate hydrolases"/>
    <property type="match status" value="1"/>
</dbReference>
<dbReference type="STRING" id="483218.BACPEC_01753"/>
<keyword evidence="14" id="KW-1185">Reference proteome</keyword>
<evidence type="ECO:0000313" key="14">
    <source>
        <dbReference type="Proteomes" id="UP000003136"/>
    </source>
</evidence>
<keyword evidence="6 11" id="KW-0680">Restriction system</keyword>
<evidence type="ECO:0000256" key="10">
    <source>
        <dbReference type="ARBA" id="ARBA00023125"/>
    </source>
</evidence>
<comment type="function">
    <text evidence="11">Subunit R is required for both nuclease and ATPase activities, but not for modification.</text>
</comment>
<dbReference type="GO" id="GO:0009307">
    <property type="term" value="P:DNA restriction-modification system"/>
    <property type="evidence" value="ECO:0007669"/>
    <property type="project" value="UniProtKB-KW"/>
</dbReference>
<dbReference type="GO" id="GO:0003677">
    <property type="term" value="F:DNA binding"/>
    <property type="evidence" value="ECO:0007669"/>
    <property type="project" value="UniProtKB-KW"/>
</dbReference>
<dbReference type="EMBL" id="ABVQ01000036">
    <property type="protein sequence ID" value="EEC57245.1"/>
    <property type="molecule type" value="Genomic_DNA"/>
</dbReference>
<dbReference type="Pfam" id="PF18766">
    <property type="entry name" value="SWI2_SNF2"/>
    <property type="match status" value="1"/>
</dbReference>
<dbReference type="PANTHER" id="PTHR30195">
    <property type="entry name" value="TYPE I SITE-SPECIFIC DEOXYRIBONUCLEASE PROTEIN SUBUNIT M AND R"/>
    <property type="match status" value="1"/>
</dbReference>
<keyword evidence="8 11" id="KW-0378">Hydrolase</keyword>
<comment type="caution">
    <text evidence="13">The sequence shown here is derived from an EMBL/GenBank/DDBJ whole genome shotgun (WGS) entry which is preliminary data.</text>
</comment>
<dbReference type="InterPro" id="IPR014001">
    <property type="entry name" value="Helicase_ATP-bd"/>
</dbReference>
<reference evidence="13 14" key="1">
    <citation type="submission" date="2008-11" db="EMBL/GenBank/DDBJ databases">
        <title>Draft genome sequence of Bacteroides pectinophilus (ATCC 43243).</title>
        <authorList>
            <person name="Sudarsanam P."/>
            <person name="Ley R."/>
            <person name="Guruge J."/>
            <person name="Turnbaugh P.J."/>
            <person name="Mahowald M."/>
            <person name="Liep D."/>
            <person name="Gordon J."/>
        </authorList>
    </citation>
    <scope>NUCLEOTIDE SEQUENCE [LARGE SCALE GENOMIC DNA]</scope>
    <source>
        <strain evidence="13 14">ATCC 43243</strain>
    </source>
</reference>
<evidence type="ECO:0000256" key="9">
    <source>
        <dbReference type="ARBA" id="ARBA00022840"/>
    </source>
</evidence>
<dbReference type="Proteomes" id="UP000003136">
    <property type="component" value="Unassembled WGS sequence"/>
</dbReference>
<dbReference type="AlphaFoldDB" id="B7ARP9"/>
<comment type="subunit">
    <text evidence="3 11">The type I restriction/modification system is composed of three polypeptides R, M and S.</text>
</comment>
<gene>
    <name evidence="13" type="ORF">BACPEC_01753</name>
</gene>